<sequence>MKDGDQAANFLWLLAAIVLVGSSLFSRRLPFGSVLKMLLSWVLIFGAAFIIFTMKDDFADLGRRLLTDVRGDATPVAGAGQEIRIRQALDGHFWVDGTLNGQKVRFLVDSGATTTSISTETAKRAGVSARGGLPALVQTANGIVTVQRGRAESLVVGDIRRENLAVHMSDAFGDMNVLGMNFLSSLSGWGVEGRWLILKP</sequence>
<dbReference type="Pfam" id="PF13975">
    <property type="entry name" value="gag-asp_proteas"/>
    <property type="match status" value="1"/>
</dbReference>
<gene>
    <name evidence="2" type="ORF">SAMN06295910_2486</name>
</gene>
<dbReference type="EMBL" id="LT840185">
    <property type="protein sequence ID" value="SMF76684.1"/>
    <property type="molecule type" value="Genomic_DNA"/>
</dbReference>
<keyword evidence="2" id="KW-0378">Hydrolase</keyword>
<protein>
    <submittedName>
        <fullName evidence="2">Aspartyl protease family protein</fullName>
    </submittedName>
</protein>
<keyword evidence="3" id="KW-1185">Reference proteome</keyword>
<organism evidence="2 3">
    <name type="scientific">Allosphingosinicella indica</name>
    <dbReference type="NCBI Taxonomy" id="941907"/>
    <lineage>
        <taxon>Bacteria</taxon>
        <taxon>Pseudomonadati</taxon>
        <taxon>Pseudomonadota</taxon>
        <taxon>Alphaproteobacteria</taxon>
        <taxon>Sphingomonadales</taxon>
        <taxon>Sphingomonadaceae</taxon>
        <taxon>Allosphingosinicella</taxon>
    </lineage>
</organism>
<keyword evidence="2" id="KW-0645">Protease</keyword>
<dbReference type="InterPro" id="IPR011969">
    <property type="entry name" value="Clan_AA_Asp_peptidase_C"/>
</dbReference>
<dbReference type="PROSITE" id="PS00141">
    <property type="entry name" value="ASP_PROTEASE"/>
    <property type="match status" value="1"/>
</dbReference>
<dbReference type="GO" id="GO:0004190">
    <property type="term" value="F:aspartic-type endopeptidase activity"/>
    <property type="evidence" value="ECO:0007669"/>
    <property type="project" value="InterPro"/>
</dbReference>
<reference evidence="3" key="1">
    <citation type="submission" date="2017-04" db="EMBL/GenBank/DDBJ databases">
        <authorList>
            <person name="Varghese N."/>
            <person name="Submissions S."/>
        </authorList>
    </citation>
    <scope>NUCLEOTIDE SEQUENCE [LARGE SCALE GENOMIC DNA]</scope>
    <source>
        <strain evidence="3">Dd16</strain>
    </source>
</reference>
<keyword evidence="1" id="KW-0812">Transmembrane</keyword>
<dbReference type="SUPFAM" id="SSF50630">
    <property type="entry name" value="Acid proteases"/>
    <property type="match status" value="1"/>
</dbReference>
<feature type="transmembrane region" description="Helical" evidence="1">
    <location>
        <begin position="7"/>
        <end position="25"/>
    </location>
</feature>
<dbReference type="InterPro" id="IPR001969">
    <property type="entry name" value="Aspartic_peptidase_AS"/>
</dbReference>
<dbReference type="AlphaFoldDB" id="A0A1X7GYD3"/>
<evidence type="ECO:0000256" key="1">
    <source>
        <dbReference type="SAM" id="Phobius"/>
    </source>
</evidence>
<dbReference type="Proteomes" id="UP000192934">
    <property type="component" value="Chromosome I"/>
</dbReference>
<keyword evidence="1" id="KW-1133">Transmembrane helix</keyword>
<dbReference type="STRING" id="941907.SAMN06295910_2486"/>
<dbReference type="InterPro" id="IPR021109">
    <property type="entry name" value="Peptidase_aspartic_dom_sf"/>
</dbReference>
<feature type="transmembrane region" description="Helical" evidence="1">
    <location>
        <begin position="37"/>
        <end position="54"/>
    </location>
</feature>
<accession>A0A1X7GYD3</accession>
<dbReference type="GO" id="GO:0006508">
    <property type="term" value="P:proteolysis"/>
    <property type="evidence" value="ECO:0007669"/>
    <property type="project" value="UniProtKB-KW"/>
</dbReference>
<proteinExistence type="predicted"/>
<dbReference type="CDD" id="cd05483">
    <property type="entry name" value="retropepsin_like_bacteria"/>
    <property type="match status" value="1"/>
</dbReference>
<dbReference type="NCBIfam" id="TIGR02281">
    <property type="entry name" value="clan_AA_DTGA"/>
    <property type="match status" value="1"/>
</dbReference>
<dbReference type="InterPro" id="IPR034122">
    <property type="entry name" value="Retropepsin-like_bacterial"/>
</dbReference>
<name>A0A1X7GYD3_9SPHN</name>
<dbReference type="RefSeq" id="WP_085219048.1">
    <property type="nucleotide sequence ID" value="NZ_LT840185.1"/>
</dbReference>
<dbReference type="Gene3D" id="2.40.70.10">
    <property type="entry name" value="Acid Proteases"/>
    <property type="match status" value="1"/>
</dbReference>
<evidence type="ECO:0000313" key="2">
    <source>
        <dbReference type="EMBL" id="SMF76684.1"/>
    </source>
</evidence>
<evidence type="ECO:0000313" key="3">
    <source>
        <dbReference type="Proteomes" id="UP000192934"/>
    </source>
</evidence>
<keyword evidence="1" id="KW-0472">Membrane</keyword>